<keyword evidence="3" id="KW-1185">Reference proteome</keyword>
<proteinExistence type="predicted"/>
<evidence type="ECO:0000313" key="3">
    <source>
        <dbReference type="Proteomes" id="UP000005237"/>
    </source>
</evidence>
<name>A0A8R1EEY2_CAEJA</name>
<organism evidence="2 3">
    <name type="scientific">Caenorhabditis japonica</name>
    <dbReference type="NCBI Taxonomy" id="281687"/>
    <lineage>
        <taxon>Eukaryota</taxon>
        <taxon>Metazoa</taxon>
        <taxon>Ecdysozoa</taxon>
        <taxon>Nematoda</taxon>
        <taxon>Chromadorea</taxon>
        <taxon>Rhabditida</taxon>
        <taxon>Rhabditina</taxon>
        <taxon>Rhabditomorpha</taxon>
        <taxon>Rhabditoidea</taxon>
        <taxon>Rhabditidae</taxon>
        <taxon>Peloderinae</taxon>
        <taxon>Caenorhabditis</taxon>
    </lineage>
</organism>
<accession>A0A8R1EEY2</accession>
<reference evidence="3" key="1">
    <citation type="submission" date="2010-08" db="EMBL/GenBank/DDBJ databases">
        <authorList>
            <consortium name="Caenorhabditis japonica Sequencing Consortium"/>
            <person name="Wilson R.K."/>
        </authorList>
    </citation>
    <scope>NUCLEOTIDE SEQUENCE [LARGE SCALE GENOMIC DNA]</scope>
    <source>
        <strain evidence="3">DF5081</strain>
    </source>
</reference>
<dbReference type="Proteomes" id="UP000005237">
    <property type="component" value="Unassembled WGS sequence"/>
</dbReference>
<keyword evidence="1" id="KW-0812">Transmembrane</keyword>
<sequence>MVFSIKLSAKRGIGKCQSSRNLFFFSPALPVHQNGPFLWVNLLVPSFRFVFLAALLAHFRAVLISATLLRSPSH</sequence>
<dbReference type="AlphaFoldDB" id="A0A8R1EEY2"/>
<evidence type="ECO:0000313" key="2">
    <source>
        <dbReference type="EnsemblMetazoa" id="CJA32690.1"/>
    </source>
</evidence>
<feature type="transmembrane region" description="Helical" evidence="1">
    <location>
        <begin position="49"/>
        <end position="69"/>
    </location>
</feature>
<dbReference type="EnsemblMetazoa" id="CJA32690.1">
    <property type="protein sequence ID" value="CJA32690.1"/>
    <property type="gene ID" value="WBGene00208537"/>
</dbReference>
<protein>
    <submittedName>
        <fullName evidence="2">Uncharacterized protein</fullName>
    </submittedName>
</protein>
<keyword evidence="1" id="KW-1133">Transmembrane helix</keyword>
<reference evidence="2" key="2">
    <citation type="submission" date="2022-06" db="UniProtKB">
        <authorList>
            <consortium name="EnsemblMetazoa"/>
        </authorList>
    </citation>
    <scope>IDENTIFICATION</scope>
    <source>
        <strain evidence="2">DF5081</strain>
    </source>
</reference>
<keyword evidence="1" id="KW-0472">Membrane</keyword>
<evidence type="ECO:0000256" key="1">
    <source>
        <dbReference type="SAM" id="Phobius"/>
    </source>
</evidence>